<keyword evidence="2" id="KW-1185">Reference proteome</keyword>
<dbReference type="EMBL" id="MF063068">
    <property type="protein sequence ID" value="ARV77310.1"/>
    <property type="molecule type" value="Genomic_DNA"/>
</dbReference>
<sequence>MADFRFPYDLPSYDALVELIRRDRPAEDIQKEFLLFGDFFFSPTDEEPGRTYIEMTNLRTGKKRWFVYRRLDIQPVLREYTLDSEPYIQIVLDGEITTAKIVAEINRKFKMHLDHNDVEMSDKPLTTNTNTVYTLYMLPGSYAYYGYVPIYVNTTPDEFAYRLLEDGTVRLLEDGTKRRLEDE</sequence>
<dbReference type="Pfam" id="PF25613">
    <property type="entry name" value="DUF7941"/>
    <property type="match status" value="1"/>
</dbReference>
<dbReference type="OrthoDB" id="23175at10239"/>
<evidence type="ECO:0000313" key="1">
    <source>
        <dbReference type="EMBL" id="ARV77310.1"/>
    </source>
</evidence>
<reference evidence="1 2" key="1">
    <citation type="submission" date="2017-05" db="EMBL/GenBank/DDBJ databases">
        <authorList>
            <person name="Song R."/>
            <person name="Chenine A.L."/>
            <person name="Ruprecht R.M."/>
        </authorList>
    </citation>
    <scope>NUCLEOTIDE SEQUENCE [LARGE SCALE GENOMIC DNA]</scope>
</reference>
<proteinExistence type="predicted"/>
<protein>
    <submittedName>
        <fullName evidence="1">Virion structural protein</fullName>
    </submittedName>
</protein>
<gene>
    <name evidence="1" type="ORF">NOXIFER_141</name>
</gene>
<evidence type="ECO:0000313" key="2">
    <source>
        <dbReference type="Proteomes" id="UP000224829"/>
    </source>
</evidence>
<dbReference type="Proteomes" id="UP000224829">
    <property type="component" value="Segment"/>
</dbReference>
<dbReference type="InterPro" id="IPR057701">
    <property type="entry name" value="DUF7941"/>
</dbReference>
<organism evidence="1 2">
    <name type="scientific">Pseudomonas phage Noxifer</name>
    <dbReference type="NCBI Taxonomy" id="2006684"/>
    <lineage>
        <taxon>Viruses</taxon>
        <taxon>Duplodnaviria</taxon>
        <taxon>Heunggongvirae</taxon>
        <taxon>Uroviricota</taxon>
        <taxon>Caudoviricetes</taxon>
        <taxon>Chimalliviridae</taxon>
        <taxon>Noxifervirus</taxon>
        <taxon>Noxifervirus noxifer</taxon>
    </lineage>
</organism>
<accession>A0A1Y0SV74</accession>
<name>A0A1Y0SV74_9CAUD</name>